<feature type="domain" description="Major facilitator superfamily (MFS) profile" evidence="9">
    <location>
        <begin position="13"/>
        <end position="399"/>
    </location>
</feature>
<evidence type="ECO:0000256" key="3">
    <source>
        <dbReference type="ARBA" id="ARBA00022448"/>
    </source>
</evidence>
<dbReference type="InterPro" id="IPR020846">
    <property type="entry name" value="MFS_dom"/>
</dbReference>
<keyword evidence="4" id="KW-1003">Cell membrane</keyword>
<evidence type="ECO:0000256" key="6">
    <source>
        <dbReference type="ARBA" id="ARBA00022989"/>
    </source>
</evidence>
<evidence type="ECO:0000256" key="1">
    <source>
        <dbReference type="ARBA" id="ARBA00004651"/>
    </source>
</evidence>
<comment type="similarity">
    <text evidence="2">Belongs to the major facilitator superfamily. Bcr/CmlA family.</text>
</comment>
<evidence type="ECO:0000313" key="10">
    <source>
        <dbReference type="EMBL" id="MBB5492507.1"/>
    </source>
</evidence>
<dbReference type="CDD" id="cd17320">
    <property type="entry name" value="MFS_MdfA_MDR_like"/>
    <property type="match status" value="1"/>
</dbReference>
<evidence type="ECO:0000256" key="7">
    <source>
        <dbReference type="ARBA" id="ARBA00023136"/>
    </source>
</evidence>
<feature type="transmembrane region" description="Helical" evidence="8">
    <location>
        <begin position="169"/>
        <end position="189"/>
    </location>
</feature>
<keyword evidence="3" id="KW-0813">Transport</keyword>
<dbReference type="NCBIfam" id="TIGR00710">
    <property type="entry name" value="efflux_Bcr_CflA"/>
    <property type="match status" value="1"/>
</dbReference>
<feature type="transmembrane region" description="Helical" evidence="8">
    <location>
        <begin position="254"/>
        <end position="273"/>
    </location>
</feature>
<reference evidence="10 11" key="1">
    <citation type="submission" date="2020-08" db="EMBL/GenBank/DDBJ databases">
        <title>Sequencing the genomes of 1000 actinobacteria strains.</title>
        <authorList>
            <person name="Klenk H.-P."/>
        </authorList>
    </citation>
    <scope>NUCLEOTIDE SEQUENCE [LARGE SCALE GENOMIC DNA]</scope>
    <source>
        <strain evidence="10 11">DSM 44598</strain>
    </source>
</reference>
<keyword evidence="11" id="KW-1185">Reference proteome</keyword>
<dbReference type="PROSITE" id="PS50850">
    <property type="entry name" value="MFS"/>
    <property type="match status" value="1"/>
</dbReference>
<feature type="transmembrane region" description="Helical" evidence="8">
    <location>
        <begin position="137"/>
        <end position="163"/>
    </location>
</feature>
<dbReference type="FunFam" id="1.20.1720.10:FF:000005">
    <property type="entry name" value="Bcr/CflA family efflux transporter"/>
    <property type="match status" value="1"/>
</dbReference>
<dbReference type="AlphaFoldDB" id="A0A840WLH5"/>
<dbReference type="GO" id="GO:1990961">
    <property type="term" value="P:xenobiotic detoxification by transmembrane export across the plasma membrane"/>
    <property type="evidence" value="ECO:0007669"/>
    <property type="project" value="InterPro"/>
</dbReference>
<sequence length="409" mass="42278">MPHNPTGRARLGLALLLALLTVLGPLNIDMYLPAFPEISADLGANASQVQLSLTTCLVGLAVGQVVIGPISDARGRRGPLLLCIALFVLASALCALAPNTAVLVLGRFLQGFTASAGVVLSRAVVRDVFDGAALTRFFALIMVVVAVAPMVAPVVGGGVLLLPSATWRSIFWTLALLGAVIVLVVALRLPETLPAERRIPSTLAGSLRTMGVLLRDRRYLGYTLIVGLLHGGSFAYVAGTPFVYQDLYGVSPQVFGFLFGVNGIAIILGSAAVGRLSERFGERSLLGLAVAVAVGATAVVLATAFLQGPLVLLVVPIFVYMTCMGMVLTGSFALAMEGQENRAGSASSLLGALPMIIGAAVAPMVGLDETTAIPMGLLLFGSSVLGLLVMLTMTRPPAKAVVPESDPRP</sequence>
<gene>
    <name evidence="10" type="ORF">HNR07_003644</name>
</gene>
<feature type="transmembrane region" description="Helical" evidence="8">
    <location>
        <begin position="219"/>
        <end position="242"/>
    </location>
</feature>
<dbReference type="InterPro" id="IPR036259">
    <property type="entry name" value="MFS_trans_sf"/>
</dbReference>
<feature type="transmembrane region" description="Helical" evidence="8">
    <location>
        <begin position="372"/>
        <end position="391"/>
    </location>
</feature>
<dbReference type="Pfam" id="PF07690">
    <property type="entry name" value="MFS_1"/>
    <property type="match status" value="1"/>
</dbReference>
<dbReference type="PANTHER" id="PTHR23502:SF132">
    <property type="entry name" value="POLYAMINE TRANSPORTER 2-RELATED"/>
    <property type="match status" value="1"/>
</dbReference>
<organism evidence="10 11">
    <name type="scientific">Nocardiopsis metallicus</name>
    <dbReference type="NCBI Taxonomy" id="179819"/>
    <lineage>
        <taxon>Bacteria</taxon>
        <taxon>Bacillati</taxon>
        <taxon>Actinomycetota</taxon>
        <taxon>Actinomycetes</taxon>
        <taxon>Streptosporangiales</taxon>
        <taxon>Nocardiopsidaceae</taxon>
        <taxon>Nocardiopsis</taxon>
    </lineage>
</organism>
<accession>A0A840WLH5</accession>
<feature type="transmembrane region" description="Helical" evidence="8">
    <location>
        <begin position="346"/>
        <end position="366"/>
    </location>
</feature>
<dbReference type="PANTHER" id="PTHR23502">
    <property type="entry name" value="MAJOR FACILITATOR SUPERFAMILY"/>
    <property type="match status" value="1"/>
</dbReference>
<feature type="transmembrane region" description="Helical" evidence="8">
    <location>
        <begin position="312"/>
        <end position="334"/>
    </location>
</feature>
<keyword evidence="7 8" id="KW-0472">Membrane</keyword>
<dbReference type="InterPro" id="IPR004812">
    <property type="entry name" value="Efflux_drug-R_Bcr/CmlA"/>
</dbReference>
<evidence type="ECO:0000313" key="11">
    <source>
        <dbReference type="Proteomes" id="UP000579647"/>
    </source>
</evidence>
<proteinExistence type="inferred from homology"/>
<evidence type="ECO:0000256" key="8">
    <source>
        <dbReference type="SAM" id="Phobius"/>
    </source>
</evidence>
<dbReference type="Proteomes" id="UP000579647">
    <property type="component" value="Unassembled WGS sequence"/>
</dbReference>
<evidence type="ECO:0000259" key="9">
    <source>
        <dbReference type="PROSITE" id="PS50850"/>
    </source>
</evidence>
<comment type="subcellular location">
    <subcellularLocation>
        <location evidence="1">Cell membrane</location>
        <topology evidence="1">Multi-pass membrane protein</topology>
    </subcellularLocation>
</comment>
<evidence type="ECO:0000256" key="5">
    <source>
        <dbReference type="ARBA" id="ARBA00022692"/>
    </source>
</evidence>
<feature type="transmembrane region" description="Helical" evidence="8">
    <location>
        <begin position="49"/>
        <end position="67"/>
    </location>
</feature>
<feature type="transmembrane region" description="Helical" evidence="8">
    <location>
        <begin position="79"/>
        <end position="98"/>
    </location>
</feature>
<feature type="transmembrane region" description="Helical" evidence="8">
    <location>
        <begin position="285"/>
        <end position="306"/>
    </location>
</feature>
<dbReference type="EMBL" id="JACHDO010000001">
    <property type="protein sequence ID" value="MBB5492507.1"/>
    <property type="molecule type" value="Genomic_DNA"/>
</dbReference>
<protein>
    <submittedName>
        <fullName evidence="10">DHA1 family bicyclomycin/chloramphenicol resistance-like MFS transporter</fullName>
    </submittedName>
</protein>
<dbReference type="RefSeq" id="WP_184365945.1">
    <property type="nucleotide sequence ID" value="NZ_BAAAKM010000033.1"/>
</dbReference>
<evidence type="ECO:0000256" key="4">
    <source>
        <dbReference type="ARBA" id="ARBA00022475"/>
    </source>
</evidence>
<dbReference type="SUPFAM" id="SSF103473">
    <property type="entry name" value="MFS general substrate transporter"/>
    <property type="match status" value="1"/>
</dbReference>
<evidence type="ECO:0000256" key="2">
    <source>
        <dbReference type="ARBA" id="ARBA00006236"/>
    </source>
</evidence>
<name>A0A840WLH5_9ACTN</name>
<dbReference type="Gene3D" id="1.20.1720.10">
    <property type="entry name" value="Multidrug resistance protein D"/>
    <property type="match status" value="1"/>
</dbReference>
<keyword evidence="6 8" id="KW-1133">Transmembrane helix</keyword>
<dbReference type="InterPro" id="IPR011701">
    <property type="entry name" value="MFS"/>
</dbReference>
<dbReference type="GO" id="GO:0005886">
    <property type="term" value="C:plasma membrane"/>
    <property type="evidence" value="ECO:0007669"/>
    <property type="project" value="UniProtKB-SubCell"/>
</dbReference>
<comment type="caution">
    <text evidence="10">The sequence shown here is derived from an EMBL/GenBank/DDBJ whole genome shotgun (WGS) entry which is preliminary data.</text>
</comment>
<feature type="transmembrane region" description="Helical" evidence="8">
    <location>
        <begin position="104"/>
        <end position="125"/>
    </location>
</feature>
<keyword evidence="5 8" id="KW-0812">Transmembrane</keyword>
<dbReference type="GO" id="GO:0042910">
    <property type="term" value="F:xenobiotic transmembrane transporter activity"/>
    <property type="evidence" value="ECO:0007669"/>
    <property type="project" value="InterPro"/>
</dbReference>